<dbReference type="InterPro" id="IPR011990">
    <property type="entry name" value="TPR-like_helical_dom_sf"/>
</dbReference>
<protein>
    <recommendedName>
        <fullName evidence="6">Tetratricopeptide repeat protein</fullName>
    </recommendedName>
</protein>
<dbReference type="SUPFAM" id="SSF48452">
    <property type="entry name" value="TPR-like"/>
    <property type="match status" value="1"/>
</dbReference>
<feature type="transmembrane region" description="Helical" evidence="3">
    <location>
        <begin position="12"/>
        <end position="29"/>
    </location>
</feature>
<evidence type="ECO:0000256" key="3">
    <source>
        <dbReference type="SAM" id="Phobius"/>
    </source>
</evidence>
<dbReference type="Proteomes" id="UP000515873">
    <property type="component" value="Chromosome"/>
</dbReference>
<accession>A0A7G8QAN6</accession>
<feature type="transmembrane region" description="Helical" evidence="3">
    <location>
        <begin position="91"/>
        <end position="112"/>
    </location>
</feature>
<keyword evidence="5" id="KW-1185">Reference proteome</keyword>
<feature type="transmembrane region" description="Helical" evidence="3">
    <location>
        <begin position="244"/>
        <end position="266"/>
    </location>
</feature>
<name>A0A7G8QAN6_9GAMM</name>
<evidence type="ECO:0000256" key="1">
    <source>
        <dbReference type="ARBA" id="ARBA00022737"/>
    </source>
</evidence>
<dbReference type="KEGG" id="dtl:H8F01_14820"/>
<dbReference type="Gene3D" id="1.25.40.10">
    <property type="entry name" value="Tetratricopeptide repeat domain"/>
    <property type="match status" value="1"/>
</dbReference>
<keyword evidence="2" id="KW-0802">TPR repeat</keyword>
<dbReference type="PANTHER" id="PTHR44227">
    <property type="match status" value="1"/>
</dbReference>
<sequence>MSFSNRYRRHGYVIFALATLLTIVIYWPGLSGGWLFDDYTNIVNNPGVQPARFDVASLIRAALSSPASDFKRPLASLSFVSNFAASGMNPWGWKITNLAIHLLNGVLVFMLARMLVQLATRYRDCAAYQGANVTAACIAGAWMILPINLTAVLYIVQREESLANLFVLLGLIGYVAGRASMIKSTRSWKGFTLCCLSITLPTVVGALAKETAVMLPLYALCTEWVLFAPAMRSDQQHEGRRFDWRIGALFVAALLVPMVIGLAWLLPGVLNPETWAARDFTLGTRLLTETRVVTSYLVWTVFPTPQALSFYHDQYRVSTGVLTPWTTLASMLALLGLVVLAVRIRQRFPLVALGTLFFLACHLLAGTILPLELVYEHRNYFASLGVMLAIIPLLTAPGTWRKDSDASKHDAEKAIPLAMPRHILFGGLIVSWGVLTMVTAYAWGNPLRQAIDFASRAPDSPRAMYELGRTYIIYSKYDPTSPYRNLAYDALEKAAALPESSILPQQALIFMNARMHLPLEGRWWDSMITKLKARKSTVQDESSLEELSSCQIMGECDLPKERMLEAYLAALSHPKPGARLLNMYGVYAWEALNDHALGVKMLREAVAANPKEPAYRVTLIRMLTDMDRLDEARQSLNDLQQLNFGGHLDAGMAILSARIAAKEKPAAAHSGAGAVK</sequence>
<evidence type="ECO:0008006" key="6">
    <source>
        <dbReference type="Google" id="ProtNLM"/>
    </source>
</evidence>
<evidence type="ECO:0000313" key="5">
    <source>
        <dbReference type="Proteomes" id="UP000515873"/>
    </source>
</evidence>
<keyword evidence="3" id="KW-0812">Transmembrane</keyword>
<keyword evidence="3" id="KW-0472">Membrane</keyword>
<evidence type="ECO:0000256" key="2">
    <source>
        <dbReference type="ARBA" id="ARBA00022803"/>
    </source>
</evidence>
<organism evidence="4 5">
    <name type="scientific">Dyella telluris</name>
    <dbReference type="NCBI Taxonomy" id="2763498"/>
    <lineage>
        <taxon>Bacteria</taxon>
        <taxon>Pseudomonadati</taxon>
        <taxon>Pseudomonadota</taxon>
        <taxon>Gammaproteobacteria</taxon>
        <taxon>Lysobacterales</taxon>
        <taxon>Rhodanobacteraceae</taxon>
        <taxon>Dyella</taxon>
    </lineage>
</organism>
<feature type="transmembrane region" description="Helical" evidence="3">
    <location>
        <begin position="348"/>
        <end position="368"/>
    </location>
</feature>
<keyword evidence="1" id="KW-0677">Repeat</keyword>
<feature type="transmembrane region" description="Helical" evidence="3">
    <location>
        <begin position="421"/>
        <end position="443"/>
    </location>
</feature>
<feature type="transmembrane region" description="Helical" evidence="3">
    <location>
        <begin position="162"/>
        <end position="179"/>
    </location>
</feature>
<dbReference type="InterPro" id="IPR052346">
    <property type="entry name" value="O-mannosyl-transferase_TMTC"/>
</dbReference>
<keyword evidence="3" id="KW-1133">Transmembrane helix</keyword>
<reference evidence="4 5" key="1">
    <citation type="submission" date="2020-08" db="EMBL/GenBank/DDBJ databases">
        <title>Dyella sp. G9 isolated from forest soil.</title>
        <authorList>
            <person name="Fu J."/>
            <person name="Qiu L."/>
        </authorList>
    </citation>
    <scope>NUCLEOTIDE SEQUENCE [LARGE SCALE GENOMIC DNA]</scope>
    <source>
        <strain evidence="4 5">G9</strain>
    </source>
</reference>
<gene>
    <name evidence="4" type="ORF">H8F01_14820</name>
</gene>
<dbReference type="AlphaFoldDB" id="A0A7G8QAN6"/>
<dbReference type="EMBL" id="CP060412">
    <property type="protein sequence ID" value="QNK03844.1"/>
    <property type="molecule type" value="Genomic_DNA"/>
</dbReference>
<feature type="transmembrane region" description="Helical" evidence="3">
    <location>
        <begin position="380"/>
        <end position="400"/>
    </location>
</feature>
<proteinExistence type="predicted"/>
<feature type="transmembrane region" description="Helical" evidence="3">
    <location>
        <begin position="322"/>
        <end position="341"/>
    </location>
</feature>
<feature type="transmembrane region" description="Helical" evidence="3">
    <location>
        <begin position="133"/>
        <end position="156"/>
    </location>
</feature>
<evidence type="ECO:0000313" key="4">
    <source>
        <dbReference type="EMBL" id="QNK03844.1"/>
    </source>
</evidence>
<dbReference type="PANTHER" id="PTHR44227:SF3">
    <property type="entry name" value="PROTEIN O-MANNOSYL-TRANSFERASE TMTC4"/>
    <property type="match status" value="1"/>
</dbReference>